<dbReference type="Proteomes" id="UP000216339">
    <property type="component" value="Unassembled WGS sequence"/>
</dbReference>
<organism evidence="2 3">
    <name type="scientific">Rubrivirga marina</name>
    <dbReference type="NCBI Taxonomy" id="1196024"/>
    <lineage>
        <taxon>Bacteria</taxon>
        <taxon>Pseudomonadati</taxon>
        <taxon>Rhodothermota</taxon>
        <taxon>Rhodothermia</taxon>
        <taxon>Rhodothermales</taxon>
        <taxon>Rubricoccaceae</taxon>
        <taxon>Rubrivirga</taxon>
    </lineage>
</organism>
<evidence type="ECO:0000313" key="3">
    <source>
        <dbReference type="Proteomes" id="UP000216339"/>
    </source>
</evidence>
<dbReference type="PANTHER" id="PTHR42831">
    <property type="entry name" value="FE-S PROTEIN MATURATION AUXILIARY FACTOR YITW"/>
    <property type="match status" value="1"/>
</dbReference>
<dbReference type="InterPro" id="IPR034904">
    <property type="entry name" value="FSCA_dom_sf"/>
</dbReference>
<dbReference type="OrthoDB" id="9805360at2"/>
<name>A0A271J1B0_9BACT</name>
<sequence length="120" mass="13289">MERDFLRDGREADDLSELEDGMVQVMRTIYDPEIPVPIWDLGLIYGWTIEDAPEADGKDVTVKMTLTAPNCPAAETLPAEVEQGVNALEGVAHAKIDLVFVPSYSMEMLSDEARLTLGFM</sequence>
<dbReference type="SUPFAM" id="SSF117916">
    <property type="entry name" value="Fe-S cluster assembly (FSCA) domain-like"/>
    <property type="match status" value="1"/>
</dbReference>
<dbReference type="InterPro" id="IPR052339">
    <property type="entry name" value="Fe-S_Maturation_MIP18"/>
</dbReference>
<comment type="caution">
    <text evidence="2">The sequence shown here is derived from an EMBL/GenBank/DDBJ whole genome shotgun (WGS) entry which is preliminary data.</text>
</comment>
<accession>A0A271J1B0</accession>
<feature type="domain" description="MIP18 family-like" evidence="1">
    <location>
        <begin position="24"/>
        <end position="95"/>
    </location>
</feature>
<evidence type="ECO:0000313" key="2">
    <source>
        <dbReference type="EMBL" id="PAP77296.1"/>
    </source>
</evidence>
<gene>
    <name evidence="2" type="ORF">BSZ37_13055</name>
</gene>
<protein>
    <recommendedName>
        <fullName evidence="1">MIP18 family-like domain-containing protein</fullName>
    </recommendedName>
</protein>
<dbReference type="InterPro" id="IPR002744">
    <property type="entry name" value="MIP18-like"/>
</dbReference>
<dbReference type="EMBL" id="MQWD01000001">
    <property type="protein sequence ID" value="PAP77296.1"/>
    <property type="molecule type" value="Genomic_DNA"/>
</dbReference>
<dbReference type="RefSeq" id="WP_095510963.1">
    <property type="nucleotide sequence ID" value="NZ_MQWD01000001.1"/>
</dbReference>
<dbReference type="Gene3D" id="3.30.300.130">
    <property type="entry name" value="Fe-S cluster assembly (FSCA)"/>
    <property type="match status" value="1"/>
</dbReference>
<evidence type="ECO:0000259" key="1">
    <source>
        <dbReference type="Pfam" id="PF01883"/>
    </source>
</evidence>
<proteinExistence type="predicted"/>
<keyword evidence="3" id="KW-1185">Reference proteome</keyword>
<dbReference type="PANTHER" id="PTHR42831:SF1">
    <property type="entry name" value="FE-S PROTEIN MATURATION AUXILIARY FACTOR YITW"/>
    <property type="match status" value="1"/>
</dbReference>
<dbReference type="AlphaFoldDB" id="A0A271J1B0"/>
<reference evidence="2 3" key="1">
    <citation type="submission" date="2016-11" db="EMBL/GenBank/DDBJ databases">
        <title>Study of marine rhodopsin-containing bacteria.</title>
        <authorList>
            <person name="Yoshizawa S."/>
            <person name="Kumagai Y."/>
            <person name="Kogure K."/>
        </authorList>
    </citation>
    <scope>NUCLEOTIDE SEQUENCE [LARGE SCALE GENOMIC DNA]</scope>
    <source>
        <strain evidence="2 3">SAORIC-28</strain>
    </source>
</reference>
<dbReference type="Pfam" id="PF01883">
    <property type="entry name" value="FeS_assembly_P"/>
    <property type="match status" value="1"/>
</dbReference>